<dbReference type="RefSeq" id="WP_031566046.1">
    <property type="nucleotide sequence ID" value="NZ_CAAAIS010000010.1"/>
</dbReference>
<proteinExistence type="predicted"/>
<organism evidence="1 2">
    <name type="scientific">Legionella wadsworthii</name>
    <dbReference type="NCBI Taxonomy" id="28088"/>
    <lineage>
        <taxon>Bacteria</taxon>
        <taxon>Pseudomonadati</taxon>
        <taxon>Pseudomonadota</taxon>
        <taxon>Gammaproteobacteria</taxon>
        <taxon>Legionellales</taxon>
        <taxon>Legionellaceae</taxon>
        <taxon>Legionella</taxon>
    </lineage>
</organism>
<sequence length="127" mass="14842">MKFEDSLFEERYNGYWNNTVVPLDTALRHISLGLNLFKNRASIPQLILAYQQNVSNILSNLDRQSYLFDDKIYVQNYMKNTVEQAVEDLTFYYKSFPESQEICSKYLKNFGIELSNVTSEITLTASK</sequence>
<dbReference type="EMBL" id="UGPB01000001">
    <property type="protein sequence ID" value="STY29144.1"/>
    <property type="molecule type" value="Genomic_DNA"/>
</dbReference>
<keyword evidence="2" id="KW-1185">Reference proteome</keyword>
<evidence type="ECO:0000313" key="2">
    <source>
        <dbReference type="Proteomes" id="UP000255297"/>
    </source>
</evidence>
<name>A0A378LQU9_9GAMM</name>
<dbReference type="OrthoDB" id="5646854at2"/>
<evidence type="ECO:0000313" key="1">
    <source>
        <dbReference type="EMBL" id="STY29144.1"/>
    </source>
</evidence>
<dbReference type="Proteomes" id="UP000255297">
    <property type="component" value="Unassembled WGS sequence"/>
</dbReference>
<accession>A0A378LQU9</accession>
<protein>
    <submittedName>
        <fullName evidence="1">Bile acid beta-glucosidase</fullName>
    </submittedName>
</protein>
<reference evidence="1 2" key="1">
    <citation type="submission" date="2018-06" db="EMBL/GenBank/DDBJ databases">
        <authorList>
            <consortium name="Pathogen Informatics"/>
            <person name="Doyle S."/>
        </authorList>
    </citation>
    <scope>NUCLEOTIDE SEQUENCE [LARGE SCALE GENOMIC DNA]</scope>
    <source>
        <strain evidence="1 2">NCTC11532</strain>
    </source>
</reference>
<dbReference type="AlphaFoldDB" id="A0A378LQU9"/>
<gene>
    <name evidence="1" type="ORF">NCTC11532_01327</name>
</gene>